<sequence>MAALLKTPNAALSSEQRIPPNLNHCAVNTKFKANRKCRALGICLKRFVIFFLTYQFQKIVKRKTLEIVASNSN</sequence>
<evidence type="ECO:0000313" key="1">
    <source>
        <dbReference type="EMBL" id="MBF4436303.1"/>
    </source>
</evidence>
<organism evidence="1 2">
    <name type="scientific">Vibrio anguillarum</name>
    <name type="common">Listonella anguillarum</name>
    <dbReference type="NCBI Taxonomy" id="55601"/>
    <lineage>
        <taxon>Bacteria</taxon>
        <taxon>Pseudomonadati</taxon>
        <taxon>Pseudomonadota</taxon>
        <taxon>Gammaproteobacteria</taxon>
        <taxon>Vibrionales</taxon>
        <taxon>Vibrionaceae</taxon>
        <taxon>Vibrio</taxon>
    </lineage>
</organism>
<accession>A0AAW4BMT6</accession>
<comment type="caution">
    <text evidence="1">The sequence shown here is derived from an EMBL/GenBank/DDBJ whole genome shotgun (WGS) entry which is preliminary data.</text>
</comment>
<dbReference type="AlphaFoldDB" id="A0AAW4BMT6"/>
<dbReference type="EMBL" id="SCLC01000060">
    <property type="protein sequence ID" value="MBF4436303.1"/>
    <property type="molecule type" value="Genomic_DNA"/>
</dbReference>
<evidence type="ECO:0000313" key="2">
    <source>
        <dbReference type="Proteomes" id="UP000786185"/>
    </source>
</evidence>
<gene>
    <name evidence="1" type="ORF">ERJ77_17620</name>
</gene>
<dbReference type="Proteomes" id="UP000786185">
    <property type="component" value="Unassembled WGS sequence"/>
</dbReference>
<protein>
    <submittedName>
        <fullName evidence="1">Uncharacterized protein</fullName>
    </submittedName>
</protein>
<proteinExistence type="predicted"/>
<name>A0AAW4BMT6_VIBAN</name>
<reference evidence="1" key="1">
    <citation type="journal article" date="2021" name="PeerJ">
        <title>Analysis of 44 Vibrio anguillarum genomes reveals high genetic diversity.</title>
        <authorList>
            <person name="Hansen M.J."/>
            <person name="Dalsgaard I."/>
        </authorList>
    </citation>
    <scope>NUCLEOTIDE SEQUENCE</scope>
    <source>
        <strain evidence="1">850617-1/1</strain>
    </source>
</reference>